<feature type="region of interest" description="Disordered" evidence="1">
    <location>
        <begin position="449"/>
        <end position="564"/>
    </location>
</feature>
<keyword evidence="4" id="KW-1185">Reference proteome</keyword>
<evidence type="ECO:0000313" key="3">
    <source>
        <dbReference type="EMBL" id="KAK7676200.1"/>
    </source>
</evidence>
<feature type="compositionally biased region" description="Basic residues" evidence="1">
    <location>
        <begin position="408"/>
        <end position="420"/>
    </location>
</feature>
<sequence>MASNDASGSQSAAPEGASNLTSPLVKTGPPRSFKGTGPPKVTGPPKGTGPPKRTPSGPATNVSDNLAKVISQVHDGVRVLRTAEKRKAGDPSQGREQEKRQRVEPSSREIRRPQCPPVVLLTSRHRHSAHPAPPSSPSARPAPPTTTNPTPDAAPSGSGRAQEPTDFQRGLAAYKGSVSSAIKHDLLPQELQDKIADVVSSRSLNFKKPRINDVKKLEERAQFHKDTLKGLQEGKSGKELHLAPKKNRNREPKELLAAKQAIDQGKNMITYAKAPEEAGEGWRVPCGASISSCVRGGYVKAGELVLVREKSGNALPGSSTQHRQWSGGQILTHWDCTTMNQRVRMRKGNRRAFDSTTVALAKDAQHLKGALLNDIKSAKFTETTRLHVVKKGSVELKNMIAEHAMLKNQRKERRQAVKRKAREERTRSSKARCVLSITAWRTEKRRELRKKKIEDRSDEDEEDDSISSEEDLVPTQREHRKEAEKEDDLDECIKILTSNSLKEHEDTMDVDKERELPDDHMEINKGVASPNPAGTNNMEVQPQASSSGMQATAPAASVNSGTNQSSLAAFVQQTLDNMNVESEQAAATN</sequence>
<proteinExistence type="predicted"/>
<organism evidence="3 4">
    <name type="scientific">Cerrena zonata</name>
    <dbReference type="NCBI Taxonomy" id="2478898"/>
    <lineage>
        <taxon>Eukaryota</taxon>
        <taxon>Fungi</taxon>
        <taxon>Dikarya</taxon>
        <taxon>Basidiomycota</taxon>
        <taxon>Agaricomycotina</taxon>
        <taxon>Agaricomycetes</taxon>
        <taxon>Polyporales</taxon>
        <taxon>Cerrenaceae</taxon>
        <taxon>Cerrena</taxon>
    </lineage>
</organism>
<feature type="compositionally biased region" description="Pro residues" evidence="1">
    <location>
        <begin position="131"/>
        <end position="146"/>
    </location>
</feature>
<evidence type="ECO:0000313" key="2">
    <source>
        <dbReference type="EMBL" id="KAK7676193.1"/>
    </source>
</evidence>
<feature type="compositionally biased region" description="Low complexity" evidence="1">
    <location>
        <begin position="34"/>
        <end position="58"/>
    </location>
</feature>
<dbReference type="Proteomes" id="UP001385951">
    <property type="component" value="Unassembled WGS sequence"/>
</dbReference>
<dbReference type="AlphaFoldDB" id="A0AAW0F757"/>
<name>A0AAW0F757_9APHY</name>
<feature type="compositionally biased region" description="Low complexity" evidence="1">
    <location>
        <begin position="147"/>
        <end position="156"/>
    </location>
</feature>
<protein>
    <submittedName>
        <fullName evidence="3">Uncharacterized protein</fullName>
    </submittedName>
</protein>
<feature type="compositionally biased region" description="Basic and acidic residues" evidence="1">
    <location>
        <begin position="75"/>
        <end position="112"/>
    </location>
</feature>
<gene>
    <name evidence="2" type="ORF">QCA50_020838</name>
    <name evidence="3" type="ORF">QCA50_020845</name>
</gene>
<feature type="region of interest" description="Disordered" evidence="1">
    <location>
        <begin position="1"/>
        <end position="172"/>
    </location>
</feature>
<reference evidence="3 4" key="1">
    <citation type="submission" date="2022-09" db="EMBL/GenBank/DDBJ databases">
        <authorList>
            <person name="Palmer J.M."/>
        </authorList>
    </citation>
    <scope>NUCLEOTIDE SEQUENCE [LARGE SCALE GENOMIC DNA]</scope>
    <source>
        <strain evidence="3 4">DSM 7382</strain>
    </source>
</reference>
<accession>A0AAW0F757</accession>
<evidence type="ECO:0000256" key="1">
    <source>
        <dbReference type="SAM" id="MobiDB-lite"/>
    </source>
</evidence>
<evidence type="ECO:0000313" key="4">
    <source>
        <dbReference type="Proteomes" id="UP001385951"/>
    </source>
</evidence>
<feature type="compositionally biased region" description="Acidic residues" evidence="1">
    <location>
        <begin position="456"/>
        <end position="472"/>
    </location>
</feature>
<feature type="compositionally biased region" description="Polar residues" evidence="1">
    <location>
        <begin position="532"/>
        <end position="550"/>
    </location>
</feature>
<comment type="caution">
    <text evidence="3">The sequence shown here is derived from an EMBL/GenBank/DDBJ whole genome shotgun (WGS) entry which is preliminary data.</text>
</comment>
<feature type="region of interest" description="Disordered" evidence="1">
    <location>
        <begin position="405"/>
        <end position="430"/>
    </location>
</feature>
<feature type="compositionally biased region" description="Polar residues" evidence="1">
    <location>
        <begin position="1"/>
        <end position="24"/>
    </location>
</feature>
<feature type="compositionally biased region" description="Basic and acidic residues" evidence="1">
    <location>
        <begin position="501"/>
        <end position="523"/>
    </location>
</feature>
<dbReference type="EMBL" id="JASBNA010000129">
    <property type="protein sequence ID" value="KAK7676200.1"/>
    <property type="molecule type" value="Genomic_DNA"/>
</dbReference>
<dbReference type="EMBL" id="JASBNA010000129">
    <property type="protein sequence ID" value="KAK7676193.1"/>
    <property type="molecule type" value="Genomic_DNA"/>
</dbReference>